<dbReference type="InterPro" id="IPR002641">
    <property type="entry name" value="PNPLA_dom"/>
</dbReference>
<feature type="region of interest" description="Disordered" evidence="3">
    <location>
        <begin position="1"/>
        <end position="75"/>
    </location>
</feature>
<name>A0A9W9EFY6_9EURO</name>
<dbReference type="GO" id="GO:0046486">
    <property type="term" value="P:glycerolipid metabolic process"/>
    <property type="evidence" value="ECO:0007669"/>
    <property type="project" value="UniProtKB-ARBA"/>
</dbReference>
<feature type="domain" description="PNPLA" evidence="4">
    <location>
        <begin position="65"/>
        <end position="250"/>
    </location>
</feature>
<evidence type="ECO:0000256" key="3">
    <source>
        <dbReference type="SAM" id="MobiDB-lite"/>
    </source>
</evidence>
<dbReference type="OrthoDB" id="1577640at2759"/>
<accession>A0A9W9EFY6</accession>
<dbReference type="Pfam" id="PF13374">
    <property type="entry name" value="TPR_10"/>
    <property type="match status" value="2"/>
</dbReference>
<evidence type="ECO:0000256" key="2">
    <source>
        <dbReference type="PROSITE-ProRule" id="PRU01161"/>
    </source>
</evidence>
<keyword evidence="1 2" id="KW-0443">Lipid metabolism</keyword>
<dbReference type="InterPro" id="IPR016035">
    <property type="entry name" value="Acyl_Trfase/lysoPLipase"/>
</dbReference>
<dbReference type="InterPro" id="IPR002182">
    <property type="entry name" value="NB-ARC"/>
</dbReference>
<dbReference type="InterPro" id="IPR053137">
    <property type="entry name" value="NLR-like"/>
</dbReference>
<feature type="short sequence motif" description="DGA/G" evidence="2">
    <location>
        <begin position="237"/>
        <end position="239"/>
    </location>
</feature>
<feature type="active site" description="Proton acceptor" evidence="2">
    <location>
        <position position="237"/>
    </location>
</feature>
<evidence type="ECO:0000313" key="6">
    <source>
        <dbReference type="Proteomes" id="UP001149165"/>
    </source>
</evidence>
<feature type="short sequence motif" description="GXSXG" evidence="2">
    <location>
        <begin position="95"/>
        <end position="99"/>
    </location>
</feature>
<dbReference type="Gene3D" id="3.40.1090.10">
    <property type="entry name" value="Cytosolic phospholipase A2 catalytic domain"/>
    <property type="match status" value="1"/>
</dbReference>
<evidence type="ECO:0000256" key="1">
    <source>
        <dbReference type="ARBA" id="ARBA00023098"/>
    </source>
</evidence>
<reference evidence="5" key="2">
    <citation type="journal article" date="2023" name="IMA Fungus">
        <title>Comparative genomic study of the Penicillium genus elucidates a diverse pangenome and 15 lateral gene transfer events.</title>
        <authorList>
            <person name="Petersen C."/>
            <person name="Sorensen T."/>
            <person name="Nielsen M.R."/>
            <person name="Sondergaard T.E."/>
            <person name="Sorensen J.L."/>
            <person name="Fitzpatrick D.A."/>
            <person name="Frisvad J.C."/>
            <person name="Nielsen K.L."/>
        </authorList>
    </citation>
    <scope>NUCLEOTIDE SEQUENCE</scope>
    <source>
        <strain evidence="5">IBT 30069</strain>
    </source>
</reference>
<dbReference type="PANTHER" id="PTHR46082:SF6">
    <property type="entry name" value="AAA+ ATPASE DOMAIN-CONTAINING PROTEIN-RELATED"/>
    <property type="match status" value="1"/>
</dbReference>
<dbReference type="GO" id="GO:0043531">
    <property type="term" value="F:ADP binding"/>
    <property type="evidence" value="ECO:0007669"/>
    <property type="project" value="InterPro"/>
</dbReference>
<dbReference type="AlphaFoldDB" id="A0A9W9EFY6"/>
<keyword evidence="6" id="KW-1185">Reference proteome</keyword>
<dbReference type="PANTHER" id="PTHR46082">
    <property type="entry name" value="ATP/GTP-BINDING PROTEIN-RELATED"/>
    <property type="match status" value="1"/>
</dbReference>
<feature type="compositionally biased region" description="Low complexity" evidence="3">
    <location>
        <begin position="1"/>
        <end position="23"/>
    </location>
</feature>
<dbReference type="Gene3D" id="1.25.40.10">
    <property type="entry name" value="Tetratricopeptide repeat domain"/>
    <property type="match status" value="2"/>
</dbReference>
<feature type="compositionally biased region" description="Low complexity" evidence="3">
    <location>
        <begin position="59"/>
        <end position="71"/>
    </location>
</feature>
<evidence type="ECO:0000259" key="4">
    <source>
        <dbReference type="PROSITE" id="PS51635"/>
    </source>
</evidence>
<feature type="compositionally biased region" description="Pro residues" evidence="3">
    <location>
        <begin position="24"/>
        <end position="45"/>
    </location>
</feature>
<dbReference type="Pfam" id="PF00931">
    <property type="entry name" value="NB-ARC"/>
    <property type="match status" value="1"/>
</dbReference>
<dbReference type="GO" id="GO:0016787">
    <property type="term" value="F:hydrolase activity"/>
    <property type="evidence" value="ECO:0007669"/>
    <property type="project" value="UniProtKB-UniRule"/>
</dbReference>
<dbReference type="InterPro" id="IPR027417">
    <property type="entry name" value="P-loop_NTPase"/>
</dbReference>
<comment type="caution">
    <text evidence="2">Lacks conserved residue(s) required for the propagation of feature annotation.</text>
</comment>
<dbReference type="PROSITE" id="PS51635">
    <property type="entry name" value="PNPLA"/>
    <property type="match status" value="1"/>
</dbReference>
<keyword evidence="2" id="KW-0442">Lipid degradation</keyword>
<sequence length="1136" mass="126466">MAYQQPYGQQPPYGQQQPYGQPGYPQPAAYPPGGQPGYGYPPPQQPGYGPGYDQGQGGMNYQQQPQQQRSSGGDKGCLGACAHVRPCDVFDLIGGTSTGGLIAIMLGRLEMDIDECIAAYRELMESVFSEKARTVFLDWSGNVKAQYDSQKLRAVIERVITDAGASPNDLLNDGVSRKSKIFVCATAKQTLEVTRLRSYDALDENQPTPTICEAALATSAATRFFDPVSLGDRQFVDGAFGANNPVEEVEEEACDIWSPSTRNLQELVKCFVSVGTGHAGNQALDDNIFKFLSKTLVRLATKPAGVERRFMARWRGQCEAHRCFRFNVEQGMENIHMTEYQKQGLIETVTHDYLHLPSQKSAVHYCMLNLVGKRGMLTTSFPRSFLSYCVDIELTNIESLLGKTDVNFNRVVQSYKIRKMQLEINTEMGQTDCSMSLKPKVGSWIVPFDRNSKYVNGGIMDDVSKNILETSGISKTAIYGLGGVGKTQIALEIAYRAQEINPECSVFWIPAMSHESIKQAFLTIANHIGLVVVNQEKDELIRSVQNHFSQQASGHWLLIFDNADDIELWDDPSKSGSTESFRELLPSSPLGSTLFTTRSAKVAQNLASENIFNVPEMDLKRATRVLRNLIIKKDLVDDDESTHQLLERLTYLPLAIAQAAAFINQNDTGIKGYIGLLDGHEQDVISLMSEDFEDKGRYKTTLNPVATTWLTSIAQIQKSQPPAIELLAFMSCLSSRDIPISLLPGSSAVEQSKQLGILQAYGLIRRHTDSQRLDIHRLVHLAMRNFLRSSEVLKTWEEAALGIVAQKFPLAETHDQDAWRLCLPHAFHILDSTSASDHPHARGNLQFKVSDCLILEGRVREAILLTKSAVKYNEEYFGPEDPRTLAAMNGLGVCLKLHGRLEEARDLMTQLLRTNLRVSGPDSQAVAVSLITLCTIHLGLGNYAIAEWLGISGFKAHLRYFALEDHRVREIIHYMILIYLGQGRLSNAMATAEKFYSITTRVCGPKDMDTFSAQNLLADIYIEQGLWSEAATLATDNLSKAEEVLGPDHPIIFTNISILAHILEKQSRNLEAASLNIELAKKVERLYGSDHPRVKKLHERARYCQKLKYVLIVLSLQGLRATILICLTTGLSMNEW</sequence>
<gene>
    <name evidence="5" type="ORF">N7456_013346</name>
</gene>
<dbReference type="CDD" id="cd07216">
    <property type="entry name" value="Pat17_PNPLA8_PNPLA9_like3"/>
    <property type="match status" value="1"/>
</dbReference>
<dbReference type="Gene3D" id="3.40.50.300">
    <property type="entry name" value="P-loop containing nucleotide triphosphate hydrolases"/>
    <property type="match status" value="1"/>
</dbReference>
<dbReference type="Pfam" id="PF01734">
    <property type="entry name" value="Patatin"/>
    <property type="match status" value="1"/>
</dbReference>
<dbReference type="InterPro" id="IPR011990">
    <property type="entry name" value="TPR-like_helical_dom_sf"/>
</dbReference>
<dbReference type="SUPFAM" id="SSF48452">
    <property type="entry name" value="TPR-like"/>
    <property type="match status" value="2"/>
</dbReference>
<protein>
    <submittedName>
        <fullName evidence="5">Acyl transferase/acyl hydrolase/lysophospholipase</fullName>
    </submittedName>
</protein>
<feature type="active site" description="Nucleophile" evidence="2">
    <location>
        <position position="97"/>
    </location>
</feature>
<dbReference type="SUPFAM" id="SSF52151">
    <property type="entry name" value="FabD/lysophospholipase-like"/>
    <property type="match status" value="1"/>
</dbReference>
<reference evidence="5" key="1">
    <citation type="submission" date="2022-11" db="EMBL/GenBank/DDBJ databases">
        <authorList>
            <person name="Petersen C."/>
        </authorList>
    </citation>
    <scope>NUCLEOTIDE SEQUENCE</scope>
    <source>
        <strain evidence="5">IBT 30069</strain>
    </source>
</reference>
<dbReference type="GO" id="GO:0016042">
    <property type="term" value="P:lipid catabolic process"/>
    <property type="evidence" value="ECO:0007669"/>
    <property type="project" value="UniProtKB-UniRule"/>
</dbReference>
<comment type="caution">
    <text evidence="5">The sequence shown here is derived from an EMBL/GenBank/DDBJ whole genome shotgun (WGS) entry which is preliminary data.</text>
</comment>
<organism evidence="5 6">
    <name type="scientific">Penicillium angulare</name>
    <dbReference type="NCBI Taxonomy" id="116970"/>
    <lineage>
        <taxon>Eukaryota</taxon>
        <taxon>Fungi</taxon>
        <taxon>Dikarya</taxon>
        <taxon>Ascomycota</taxon>
        <taxon>Pezizomycotina</taxon>
        <taxon>Eurotiomycetes</taxon>
        <taxon>Eurotiomycetidae</taxon>
        <taxon>Eurotiales</taxon>
        <taxon>Aspergillaceae</taxon>
        <taxon>Penicillium</taxon>
    </lineage>
</organism>
<dbReference type="Proteomes" id="UP001149165">
    <property type="component" value="Unassembled WGS sequence"/>
</dbReference>
<keyword evidence="5" id="KW-0808">Transferase</keyword>
<feature type="compositionally biased region" description="Gly residues" evidence="3">
    <location>
        <begin position="48"/>
        <end position="58"/>
    </location>
</feature>
<keyword evidence="2 5" id="KW-0378">Hydrolase</keyword>
<dbReference type="GO" id="GO:0016740">
    <property type="term" value="F:transferase activity"/>
    <property type="evidence" value="ECO:0007669"/>
    <property type="project" value="UniProtKB-KW"/>
</dbReference>
<dbReference type="EMBL" id="JAPQKH010000011">
    <property type="protein sequence ID" value="KAJ5081108.1"/>
    <property type="molecule type" value="Genomic_DNA"/>
</dbReference>
<evidence type="ECO:0000313" key="5">
    <source>
        <dbReference type="EMBL" id="KAJ5081108.1"/>
    </source>
</evidence>
<proteinExistence type="predicted"/>
<dbReference type="SUPFAM" id="SSF52540">
    <property type="entry name" value="P-loop containing nucleoside triphosphate hydrolases"/>
    <property type="match status" value="1"/>
</dbReference>